<dbReference type="Pfam" id="PF01966">
    <property type="entry name" value="HD"/>
    <property type="match status" value="1"/>
</dbReference>
<dbReference type="AlphaFoldDB" id="A0A9E2P0Y1"/>
<dbReference type="EMBL" id="JAHLFU010000026">
    <property type="protein sequence ID" value="MBU3852516.1"/>
    <property type="molecule type" value="Genomic_DNA"/>
</dbReference>
<dbReference type="InterPro" id="IPR006674">
    <property type="entry name" value="HD_domain"/>
</dbReference>
<dbReference type="Gene3D" id="1.10.3210.10">
    <property type="entry name" value="Hypothetical protein af1432"/>
    <property type="match status" value="1"/>
</dbReference>
<dbReference type="SUPFAM" id="SSF109604">
    <property type="entry name" value="HD-domain/PDEase-like"/>
    <property type="match status" value="1"/>
</dbReference>
<dbReference type="InterPro" id="IPR003607">
    <property type="entry name" value="HD/PDEase_dom"/>
</dbReference>
<reference evidence="2" key="1">
    <citation type="journal article" date="2021" name="PeerJ">
        <title>Extensive microbial diversity within the chicken gut microbiome revealed by metagenomics and culture.</title>
        <authorList>
            <person name="Gilroy R."/>
            <person name="Ravi A."/>
            <person name="Getino M."/>
            <person name="Pursley I."/>
            <person name="Horton D.L."/>
            <person name="Alikhan N.F."/>
            <person name="Baker D."/>
            <person name="Gharbi K."/>
            <person name="Hall N."/>
            <person name="Watson M."/>
            <person name="Adriaenssens E.M."/>
            <person name="Foster-Nyarko E."/>
            <person name="Jarju S."/>
            <person name="Secka A."/>
            <person name="Antonio M."/>
            <person name="Oren A."/>
            <person name="Chaudhuri R.R."/>
            <person name="La Ragione R."/>
            <person name="Hildebrand F."/>
            <person name="Pallen M.J."/>
        </authorList>
    </citation>
    <scope>NUCLEOTIDE SEQUENCE</scope>
    <source>
        <strain evidence="2">G3-2149</strain>
    </source>
</reference>
<evidence type="ECO:0000313" key="2">
    <source>
        <dbReference type="EMBL" id="MBU3852516.1"/>
    </source>
</evidence>
<proteinExistence type="predicted"/>
<organism evidence="2 3">
    <name type="scientific">Candidatus Paraprevotella stercoravium</name>
    <dbReference type="NCBI Taxonomy" id="2838725"/>
    <lineage>
        <taxon>Bacteria</taxon>
        <taxon>Pseudomonadati</taxon>
        <taxon>Bacteroidota</taxon>
        <taxon>Bacteroidia</taxon>
        <taxon>Bacteroidales</taxon>
        <taxon>Prevotellaceae</taxon>
        <taxon>Paraprevotella</taxon>
    </lineage>
</organism>
<accession>A0A9E2P0Y1</accession>
<dbReference type="Proteomes" id="UP000823865">
    <property type="component" value="Unassembled WGS sequence"/>
</dbReference>
<evidence type="ECO:0000259" key="1">
    <source>
        <dbReference type="Pfam" id="PF01966"/>
    </source>
</evidence>
<comment type="caution">
    <text evidence="2">The sequence shown here is derived from an EMBL/GenBank/DDBJ whole genome shotgun (WGS) entry which is preliminary data.</text>
</comment>
<protein>
    <submittedName>
        <fullName evidence="2">HD domain-containing protein</fullName>
    </submittedName>
</protein>
<dbReference type="CDD" id="cd00077">
    <property type="entry name" value="HDc"/>
    <property type="match status" value="1"/>
</dbReference>
<evidence type="ECO:0000313" key="3">
    <source>
        <dbReference type="Proteomes" id="UP000823865"/>
    </source>
</evidence>
<reference evidence="2" key="2">
    <citation type="submission" date="2021-04" db="EMBL/GenBank/DDBJ databases">
        <authorList>
            <person name="Gilroy R."/>
        </authorList>
    </citation>
    <scope>NUCLEOTIDE SEQUENCE</scope>
    <source>
        <strain evidence="2">G3-2149</strain>
    </source>
</reference>
<gene>
    <name evidence="2" type="ORF">H9789_01560</name>
</gene>
<feature type="domain" description="HD" evidence="1">
    <location>
        <begin position="22"/>
        <end position="129"/>
    </location>
</feature>
<sequence>MKRQHAKLIRAMIEYDAGDVQRIQHLLKVHNLAATIGTLEKMDEENLFILESAAIVHDIGIHISEQKYGSSDGKHQEQEGPAEARKLLEQIGGYTPAQIERICWLVGHHHTFKNITEADHQILIEADFLVNIDEDRIPKEHLEIIREKIFRTETGRHLLHCIYEKTYCPIKNEA</sequence>
<name>A0A9E2P0Y1_9BACT</name>